<dbReference type="OMA" id="MEEMQIV"/>
<dbReference type="AlphaFoldDB" id="A0A2H3DIE1"/>
<name>A0A2H3DIE1_ARMGA</name>
<dbReference type="Proteomes" id="UP000217790">
    <property type="component" value="Unassembled WGS sequence"/>
</dbReference>
<sequence>LFLAGIIPGPQEPSLDSSNSYFTPIVDYFEKLWWSGIRYTKTWKHPFGRLVRTALIAVICDIPAARKIGGFSSCNHRRFCNICWCRKHLKRDQSLNCHGGDNRSGQGGGYDSEGDNRRLFNKSGIRWSPLYLLPYFDLSCMIIIDSMHNLFLGLLKEHFRRILGFCVKTKRDKAMSGAVNIDIPDDTHIPLEDKHIKSVKSIKRLLEQLLAERETQKESVVGKTLNVGSVVNMEEMQIVWKDLENIVKPSWLTSVPTRVGGSEGHGKLKADQWRTLGLTYMPISLIRLWAESTEAPERRALLELTMNLVTAIIIATSYETSQENSEAYTHYMIQYRSGLRKLFPDYHCHPNHHMALHIGEYLCMYGPVQGWWTFPFKRAIGMLERISTNYKAGEL</sequence>
<gene>
    <name evidence="1" type="ORF">ARMGADRAFT_867763</name>
</gene>
<proteinExistence type="predicted"/>
<organism evidence="1 2">
    <name type="scientific">Armillaria gallica</name>
    <name type="common">Bulbous honey fungus</name>
    <name type="synonym">Armillaria bulbosa</name>
    <dbReference type="NCBI Taxonomy" id="47427"/>
    <lineage>
        <taxon>Eukaryota</taxon>
        <taxon>Fungi</taxon>
        <taxon>Dikarya</taxon>
        <taxon>Basidiomycota</taxon>
        <taxon>Agaricomycotina</taxon>
        <taxon>Agaricomycetes</taxon>
        <taxon>Agaricomycetidae</taxon>
        <taxon>Agaricales</taxon>
        <taxon>Marasmiineae</taxon>
        <taxon>Physalacriaceae</taxon>
        <taxon>Armillaria</taxon>
    </lineage>
</organism>
<feature type="non-terminal residue" evidence="1">
    <location>
        <position position="395"/>
    </location>
</feature>
<evidence type="ECO:0000313" key="2">
    <source>
        <dbReference type="Proteomes" id="UP000217790"/>
    </source>
</evidence>
<feature type="non-terminal residue" evidence="1">
    <location>
        <position position="1"/>
    </location>
</feature>
<dbReference type="PANTHER" id="PTHR46579:SF1">
    <property type="entry name" value="F5_8 TYPE C DOMAIN-CONTAINING PROTEIN"/>
    <property type="match status" value="1"/>
</dbReference>
<protein>
    <recommendedName>
        <fullName evidence="3">DUF4218 domain-containing protein</fullName>
    </recommendedName>
</protein>
<reference evidence="2" key="1">
    <citation type="journal article" date="2017" name="Nat. Ecol. Evol.">
        <title>Genome expansion and lineage-specific genetic innovations in the forest pathogenic fungi Armillaria.</title>
        <authorList>
            <person name="Sipos G."/>
            <person name="Prasanna A.N."/>
            <person name="Walter M.C."/>
            <person name="O'Connor E."/>
            <person name="Balint B."/>
            <person name="Krizsan K."/>
            <person name="Kiss B."/>
            <person name="Hess J."/>
            <person name="Varga T."/>
            <person name="Slot J."/>
            <person name="Riley R."/>
            <person name="Boka B."/>
            <person name="Rigling D."/>
            <person name="Barry K."/>
            <person name="Lee J."/>
            <person name="Mihaltcheva S."/>
            <person name="LaButti K."/>
            <person name="Lipzen A."/>
            <person name="Waldron R."/>
            <person name="Moloney N.M."/>
            <person name="Sperisen C."/>
            <person name="Kredics L."/>
            <person name="Vagvoelgyi C."/>
            <person name="Patrignani A."/>
            <person name="Fitzpatrick D."/>
            <person name="Nagy I."/>
            <person name="Doyle S."/>
            <person name="Anderson J.B."/>
            <person name="Grigoriev I.V."/>
            <person name="Gueldener U."/>
            <person name="Muensterkoetter M."/>
            <person name="Nagy L.G."/>
        </authorList>
    </citation>
    <scope>NUCLEOTIDE SEQUENCE [LARGE SCALE GENOMIC DNA]</scope>
    <source>
        <strain evidence="2">Ar21-2</strain>
    </source>
</reference>
<dbReference type="PANTHER" id="PTHR46579">
    <property type="entry name" value="F5/8 TYPE C DOMAIN-CONTAINING PROTEIN-RELATED"/>
    <property type="match status" value="1"/>
</dbReference>
<dbReference type="STRING" id="47427.A0A2H3DIE1"/>
<dbReference type="OrthoDB" id="3247418at2759"/>
<accession>A0A2H3DIE1</accession>
<dbReference type="InParanoid" id="A0A2H3DIE1"/>
<keyword evidence="2" id="KW-1185">Reference proteome</keyword>
<evidence type="ECO:0000313" key="1">
    <source>
        <dbReference type="EMBL" id="PBK88847.1"/>
    </source>
</evidence>
<dbReference type="EMBL" id="KZ293671">
    <property type="protein sequence ID" value="PBK88847.1"/>
    <property type="molecule type" value="Genomic_DNA"/>
</dbReference>
<evidence type="ECO:0008006" key="3">
    <source>
        <dbReference type="Google" id="ProtNLM"/>
    </source>
</evidence>